<feature type="signal peptide" evidence="1">
    <location>
        <begin position="1"/>
        <end position="18"/>
    </location>
</feature>
<evidence type="ECO:0000313" key="3">
    <source>
        <dbReference type="Proteomes" id="UP001155077"/>
    </source>
</evidence>
<gene>
    <name evidence="2" type="ORF">NE848_02405</name>
</gene>
<evidence type="ECO:0000313" key="2">
    <source>
        <dbReference type="EMBL" id="MCM8568210.1"/>
    </source>
</evidence>
<name>A0ABT0YYK7_9FLAO</name>
<proteinExistence type="predicted"/>
<accession>A0ABT0YYK7</accession>
<evidence type="ECO:0008006" key="4">
    <source>
        <dbReference type="Google" id="ProtNLM"/>
    </source>
</evidence>
<keyword evidence="3" id="KW-1185">Reference proteome</keyword>
<keyword evidence="1" id="KW-0732">Signal</keyword>
<dbReference type="Proteomes" id="UP001155077">
    <property type="component" value="Unassembled WGS sequence"/>
</dbReference>
<evidence type="ECO:0000256" key="1">
    <source>
        <dbReference type="SAM" id="SignalP"/>
    </source>
</evidence>
<comment type="caution">
    <text evidence="2">The sequence shown here is derived from an EMBL/GenBank/DDBJ whole genome shotgun (WGS) entry which is preliminary data.</text>
</comment>
<reference evidence="2" key="1">
    <citation type="submission" date="2022-06" db="EMBL/GenBank/DDBJ databases">
        <title>Gramella sediminis sp. nov., isolated from deep-sea sediment of the Indian Ocean.</title>
        <authorList>
            <person name="Yang L."/>
        </authorList>
    </citation>
    <scope>NUCLEOTIDE SEQUENCE</scope>
    <source>
        <strain evidence="2">HMD3159</strain>
    </source>
</reference>
<organism evidence="2 3">
    <name type="scientific">Gramella jeungdoensis</name>
    <dbReference type="NCBI Taxonomy" id="708091"/>
    <lineage>
        <taxon>Bacteria</taxon>
        <taxon>Pseudomonadati</taxon>
        <taxon>Bacteroidota</taxon>
        <taxon>Flavobacteriia</taxon>
        <taxon>Flavobacteriales</taxon>
        <taxon>Flavobacteriaceae</taxon>
        <taxon>Christiangramia</taxon>
    </lineage>
</organism>
<dbReference type="Gene3D" id="2.60.40.1930">
    <property type="match status" value="1"/>
</dbReference>
<feature type="chain" id="PRO_5045410606" description="TonB-dependent receptor plug domain-containing protein" evidence="1">
    <location>
        <begin position="19"/>
        <end position="900"/>
    </location>
</feature>
<protein>
    <recommendedName>
        <fullName evidence="4">TonB-dependent receptor plug domain-containing protein</fullName>
    </recommendedName>
</protein>
<dbReference type="EMBL" id="JAMSCK010000001">
    <property type="protein sequence ID" value="MCM8568210.1"/>
    <property type="molecule type" value="Genomic_DNA"/>
</dbReference>
<sequence>MRSLIFILCIIFSQALFAQDEDYKIVSNFALAEKIYLQLDKDVYIANEDIWFKAILTHASTNIPSNLSGVLHVELIGPDSHLVEKKLIKIEKGIGNNFFHLSPEYQEGKYLLRAYTQWNRNFGPEFTFRTYIDVFRSSEEGEKIIENLNLIKETNVSRLQARLRPYLLDSLHENKLSVYLHFNNQKDTLFLKPERDDSFLIDHKLPEGTSVVTLTMETSNSYRYTKSFALKNKLLDVHFFPEGGEILHGLMNRVGVKVFNHAGKGVAIHGEILNSNHEVVENFESNALGLGVFSLLATSESYYAKIYFSASDNDPEIYVLPRVIKKGSGLLVDKGKDIVRLIATSNHLINDSISIEISSRGVLYYMIRGKLKNGNFYTTLSSRIFPNGIIGLKLLDKDENTISRRIFFNERPEDLLDIQLAIDRSVYNTRDKTNLEISITNNEGIGAKANLSILVLNKEQLGARRTRANNILSYFLLDSELKAAVQDPGSYFRVRNKFSESALDLLLLAEGIKNYNYWESPEKSIFFPAEKGLNISGYLKGVLPGKDEEDKVSLNMMTFGEKKTIYNQITNSHGGFNFVLDDEFGRNINVLFQSNSKNRKNKYYEVIVDRKKEPEIFYDHNQAIVPVDSEVSEIVGKQRERKVFNDSFKVLSGVTELEQVDIEVTGMTPQRKKVLERFGKAETIISGESIQRKEKDWSYGLYSVLLFNFRDKIRIERDSNGELRAKAFNRLPCLVVVDGIPVMGYSYDFIPNILPSEVKSVEIIENARNFSKLYSEVYPEVSMANSPMQGNVIAIYTKSGGGLFGLNQTPGLLETSIPVFAPKKDFEQPEYEDLAIKNSKKPDLRSVIEWEPEIITDPSGKASASFYNADISGDMLIIVEAIAEDGKIGYQTLSYHVEDK</sequence>
<dbReference type="RefSeq" id="WP_252110610.1">
    <property type="nucleotide sequence ID" value="NZ_JAMSCK010000001.1"/>
</dbReference>